<name>A0AAJ1IEE7_9SPIO</name>
<dbReference type="Pfam" id="PF19571">
    <property type="entry name" value="ACT_8"/>
    <property type="match status" value="1"/>
</dbReference>
<dbReference type="Gene3D" id="3.30.2130.10">
    <property type="entry name" value="VC0802-like"/>
    <property type="match status" value="1"/>
</dbReference>
<evidence type="ECO:0000259" key="1">
    <source>
        <dbReference type="PROSITE" id="PS51671"/>
    </source>
</evidence>
<comment type="caution">
    <text evidence="2">The sequence shown here is derived from an EMBL/GenBank/DDBJ whole genome shotgun (WGS) entry which is preliminary data.</text>
</comment>
<sequence>MALKQISVFLENKSGRLAEVSALISDAGINFRAISIADTADFGILRMIVDKPDDALKLLEARGFTARENLVLGVEVEDHPGGMAGVMKLFDENDVNIEYLYSSLESGTENAVIIFKVEDVQHGINILEKYDVSRISHF</sequence>
<dbReference type="EMBL" id="JAQQAL010000033">
    <property type="protein sequence ID" value="MDC7227782.1"/>
    <property type="molecule type" value="Genomic_DNA"/>
</dbReference>
<reference evidence="2 3" key="1">
    <citation type="submission" date="2022-12" db="EMBL/GenBank/DDBJ databases">
        <title>Metagenome assembled genome from gulf of manar.</title>
        <authorList>
            <person name="Kohli P."/>
            <person name="Pk S."/>
            <person name="Venkata Ramana C."/>
            <person name="Sasikala C."/>
        </authorList>
    </citation>
    <scope>NUCLEOTIDE SEQUENCE [LARGE SCALE GENOMIC DNA]</scope>
    <source>
        <strain evidence="2">JB008</strain>
    </source>
</reference>
<feature type="domain" description="ACT" evidence="1">
    <location>
        <begin position="5"/>
        <end position="79"/>
    </location>
</feature>
<dbReference type="AlphaFoldDB" id="A0AAJ1IEE7"/>
<dbReference type="PANTHER" id="PTHR40099">
    <property type="entry name" value="ACETOLACTATE SYNTHASE, SMALL SUBUNIT"/>
    <property type="match status" value="1"/>
</dbReference>
<accession>A0AAJ1IEE7</accession>
<dbReference type="InterPro" id="IPR002912">
    <property type="entry name" value="ACT_dom"/>
</dbReference>
<dbReference type="PANTHER" id="PTHR40099:SF1">
    <property type="entry name" value="ACETOLACTATE SYNTHASE, SMALL SUBUNIT"/>
    <property type="match status" value="1"/>
</dbReference>
<dbReference type="InterPro" id="IPR045865">
    <property type="entry name" value="ACT-like_dom_sf"/>
</dbReference>
<organism evidence="2 3">
    <name type="scientific">Candidatus Thalassospirochaeta sargassi</name>
    <dbReference type="NCBI Taxonomy" id="3119039"/>
    <lineage>
        <taxon>Bacteria</taxon>
        <taxon>Pseudomonadati</taxon>
        <taxon>Spirochaetota</taxon>
        <taxon>Spirochaetia</taxon>
        <taxon>Spirochaetales</taxon>
        <taxon>Spirochaetaceae</taxon>
        <taxon>Candidatus Thalassospirochaeta</taxon>
    </lineage>
</organism>
<dbReference type="Proteomes" id="UP001221217">
    <property type="component" value="Unassembled WGS sequence"/>
</dbReference>
<proteinExistence type="predicted"/>
<evidence type="ECO:0000313" key="3">
    <source>
        <dbReference type="Proteomes" id="UP001221217"/>
    </source>
</evidence>
<protein>
    <submittedName>
        <fullName evidence="2">ACT domain-containing protein</fullName>
    </submittedName>
</protein>
<evidence type="ECO:0000313" key="2">
    <source>
        <dbReference type="EMBL" id="MDC7227782.1"/>
    </source>
</evidence>
<dbReference type="InterPro" id="IPR045739">
    <property type="entry name" value="ACT_dom_pair"/>
</dbReference>
<gene>
    <name evidence="2" type="ORF">PQJ61_13540</name>
</gene>
<dbReference type="CDD" id="cd04882">
    <property type="entry name" value="ACT_Bt0572_2"/>
    <property type="match status" value="1"/>
</dbReference>
<dbReference type="CDD" id="cd04908">
    <property type="entry name" value="ACT_Bt0572_1"/>
    <property type="match status" value="1"/>
</dbReference>
<dbReference type="PROSITE" id="PS51671">
    <property type="entry name" value="ACT"/>
    <property type="match status" value="1"/>
</dbReference>
<dbReference type="SUPFAM" id="SSF55021">
    <property type="entry name" value="ACT-like"/>
    <property type="match status" value="2"/>
</dbReference>